<protein>
    <submittedName>
        <fullName evidence="2">Enamine deaminase RidA (YjgF/YER057c/UK114 family)</fullName>
    </submittedName>
</protein>
<sequence>MIGGVTPGIELVRPPGLTDSAPYAHAAVTDPGRMVFTAGACPLDAEGRTVAVGDVAGQARQVMDNLRTALEAAGAGLGDVLKTTVYVATTDRADLGVAEEVVREAFGRHAAPSTLVGVTVLLHPDQLVEVEAVAVRDSWQEPGPPDPAVTLDE</sequence>
<comment type="similarity">
    <text evidence="1">Belongs to the RutC family.</text>
</comment>
<dbReference type="GO" id="GO:0005829">
    <property type="term" value="C:cytosol"/>
    <property type="evidence" value="ECO:0007669"/>
    <property type="project" value="TreeGrafter"/>
</dbReference>
<accession>A0A4Q7Y4H2</accession>
<evidence type="ECO:0000313" key="3">
    <source>
        <dbReference type="Proteomes" id="UP000292507"/>
    </source>
</evidence>
<dbReference type="CDD" id="cd00448">
    <property type="entry name" value="YjgF_YER057c_UK114_family"/>
    <property type="match status" value="1"/>
</dbReference>
<dbReference type="Gene3D" id="3.30.1330.40">
    <property type="entry name" value="RutC-like"/>
    <property type="match status" value="1"/>
</dbReference>
<dbReference type="Proteomes" id="UP000292507">
    <property type="component" value="Unassembled WGS sequence"/>
</dbReference>
<dbReference type="AlphaFoldDB" id="A0A4Q7Y4H2"/>
<comment type="caution">
    <text evidence="2">The sequence shown here is derived from an EMBL/GenBank/DDBJ whole genome shotgun (WGS) entry which is preliminary data.</text>
</comment>
<keyword evidence="3" id="KW-1185">Reference proteome</keyword>
<dbReference type="InterPro" id="IPR035959">
    <property type="entry name" value="RutC-like_sf"/>
</dbReference>
<dbReference type="OrthoDB" id="9803101at2"/>
<reference evidence="2 3" key="1">
    <citation type="submission" date="2019-02" db="EMBL/GenBank/DDBJ databases">
        <title>Sequencing the genomes of 1000 actinobacteria strains.</title>
        <authorList>
            <person name="Klenk H.-P."/>
        </authorList>
    </citation>
    <scope>NUCLEOTIDE SEQUENCE [LARGE SCALE GENOMIC DNA]</scope>
    <source>
        <strain evidence="2 3">DSM 44509</strain>
    </source>
</reference>
<name>A0A4Q7Y4H2_9ACTN</name>
<evidence type="ECO:0000256" key="1">
    <source>
        <dbReference type="ARBA" id="ARBA00010552"/>
    </source>
</evidence>
<gene>
    <name evidence="2" type="ORF">BKA19_0962</name>
</gene>
<dbReference type="PANTHER" id="PTHR11803">
    <property type="entry name" value="2-IMINOBUTANOATE/2-IMINOPROPANOATE DEAMINASE RIDA"/>
    <property type="match status" value="1"/>
</dbReference>
<organism evidence="2 3">
    <name type="scientific">Blastococcus saxobsidens</name>
    <dbReference type="NCBI Taxonomy" id="138336"/>
    <lineage>
        <taxon>Bacteria</taxon>
        <taxon>Bacillati</taxon>
        <taxon>Actinomycetota</taxon>
        <taxon>Actinomycetes</taxon>
        <taxon>Geodermatophilales</taxon>
        <taxon>Geodermatophilaceae</taxon>
        <taxon>Blastococcus</taxon>
    </lineage>
</organism>
<dbReference type="Pfam" id="PF01042">
    <property type="entry name" value="Ribonuc_L-PSP"/>
    <property type="match status" value="1"/>
</dbReference>
<dbReference type="PANTHER" id="PTHR11803:SF58">
    <property type="entry name" value="PROTEIN HMF1-RELATED"/>
    <property type="match status" value="1"/>
</dbReference>
<dbReference type="SUPFAM" id="SSF55298">
    <property type="entry name" value="YjgF-like"/>
    <property type="match status" value="1"/>
</dbReference>
<dbReference type="GO" id="GO:0019239">
    <property type="term" value="F:deaminase activity"/>
    <property type="evidence" value="ECO:0007669"/>
    <property type="project" value="TreeGrafter"/>
</dbReference>
<dbReference type="InterPro" id="IPR006175">
    <property type="entry name" value="YjgF/YER057c/UK114"/>
</dbReference>
<evidence type="ECO:0000313" key="2">
    <source>
        <dbReference type="EMBL" id="RZU31304.1"/>
    </source>
</evidence>
<dbReference type="EMBL" id="SHKV01000001">
    <property type="protein sequence ID" value="RZU31304.1"/>
    <property type="molecule type" value="Genomic_DNA"/>
</dbReference>
<proteinExistence type="inferred from homology"/>